<evidence type="ECO:0000313" key="4">
    <source>
        <dbReference type="EMBL" id="PWN88852.1"/>
    </source>
</evidence>
<dbReference type="EMBL" id="KZ819637">
    <property type="protein sequence ID" value="PWN88852.1"/>
    <property type="molecule type" value="Genomic_DNA"/>
</dbReference>
<dbReference type="Gene3D" id="3.30.420.40">
    <property type="match status" value="2"/>
</dbReference>
<dbReference type="AlphaFoldDB" id="A0A316YI52"/>
<evidence type="ECO:0000313" key="5">
    <source>
        <dbReference type="Proteomes" id="UP000245768"/>
    </source>
</evidence>
<evidence type="ECO:0008006" key="6">
    <source>
        <dbReference type="Google" id="ProtNLM"/>
    </source>
</evidence>
<dbReference type="InterPro" id="IPR043129">
    <property type="entry name" value="ATPase_NBD"/>
</dbReference>
<gene>
    <name evidence="4" type="ORF">FA10DRAFT_286757</name>
</gene>
<dbReference type="PANTHER" id="PTHR14187:SF5">
    <property type="entry name" value="HEAT SHOCK 70 KDA PROTEIN 12A"/>
    <property type="match status" value="1"/>
</dbReference>
<evidence type="ECO:0000256" key="1">
    <source>
        <dbReference type="ARBA" id="ARBA00022741"/>
    </source>
</evidence>
<dbReference type="RefSeq" id="XP_025376050.1">
    <property type="nucleotide sequence ID" value="XM_025524097.1"/>
</dbReference>
<reference evidence="4 5" key="1">
    <citation type="journal article" date="2018" name="Mol. Biol. Evol.">
        <title>Broad Genomic Sampling Reveals a Smut Pathogenic Ancestry of the Fungal Clade Ustilaginomycotina.</title>
        <authorList>
            <person name="Kijpornyongpan T."/>
            <person name="Mondo S.J."/>
            <person name="Barry K."/>
            <person name="Sandor L."/>
            <person name="Lee J."/>
            <person name="Lipzen A."/>
            <person name="Pangilinan J."/>
            <person name="LaButti K."/>
            <person name="Hainaut M."/>
            <person name="Henrissat B."/>
            <person name="Grigoriev I.V."/>
            <person name="Spatafora J.W."/>
            <person name="Aime M.C."/>
        </authorList>
    </citation>
    <scope>NUCLEOTIDE SEQUENCE [LARGE SCALE GENOMIC DNA]</scope>
    <source>
        <strain evidence="4 5">MCA 4198</strain>
    </source>
</reference>
<keyword evidence="5" id="KW-1185">Reference proteome</keyword>
<dbReference type="Pfam" id="PF00012">
    <property type="entry name" value="HSP70"/>
    <property type="match status" value="1"/>
</dbReference>
<dbReference type="SUPFAM" id="SSF53067">
    <property type="entry name" value="Actin-like ATPase domain"/>
    <property type="match status" value="2"/>
</dbReference>
<dbReference type="CDD" id="cd10170">
    <property type="entry name" value="ASKHA_NBD_HSP70"/>
    <property type="match status" value="1"/>
</dbReference>
<dbReference type="STRING" id="215250.A0A316YI52"/>
<dbReference type="Proteomes" id="UP000245768">
    <property type="component" value="Unassembled WGS sequence"/>
</dbReference>
<dbReference type="OrthoDB" id="2963168at2759"/>
<accession>A0A316YI52</accession>
<dbReference type="GeneID" id="37046013"/>
<feature type="region of interest" description="Disordered" evidence="3">
    <location>
        <begin position="1"/>
        <end position="33"/>
    </location>
</feature>
<keyword evidence="2" id="KW-0067">ATP-binding</keyword>
<dbReference type="GO" id="GO:0140662">
    <property type="term" value="F:ATP-dependent protein folding chaperone"/>
    <property type="evidence" value="ECO:0007669"/>
    <property type="project" value="InterPro"/>
</dbReference>
<organism evidence="4 5">
    <name type="scientific">Acaromyces ingoldii</name>
    <dbReference type="NCBI Taxonomy" id="215250"/>
    <lineage>
        <taxon>Eukaryota</taxon>
        <taxon>Fungi</taxon>
        <taxon>Dikarya</taxon>
        <taxon>Basidiomycota</taxon>
        <taxon>Ustilaginomycotina</taxon>
        <taxon>Exobasidiomycetes</taxon>
        <taxon>Exobasidiales</taxon>
        <taxon>Cryptobasidiaceae</taxon>
        <taxon>Acaromyces</taxon>
    </lineage>
</organism>
<feature type="compositionally biased region" description="Polar residues" evidence="3">
    <location>
        <begin position="1"/>
        <end position="10"/>
    </location>
</feature>
<sequence>MSFGRSQHAQRASVMGPAATMPSQVNDDIYKESKVPPRRAGKEWLPYRGEPGLIIAIDLGTTYSGASYCILTPGKKPNICDVKSFPGQTTSGSKVPSVVLYNADGQPALYGAEAVDGAAAQKILVEGGASARWWKLYLKPANLELIIDPDAPAPDLDPLPFGVTAETIAAQFLAYMVSCVGKYIVTRHSNGSEILASLAESIRYVITVPNGWEVAQQQVLRNACIQAGLVAPERADTVSFVTEAEASINYCAQSPAAHEWLCREGQQLIVCDAGGGTIDISTYQVTSMTPNLVISETSASDCLLAGSTTVDRRARDLISERLRNTEWNNEADLDDFQQRFCASIKEAFSDKTQEQYLAITSSSVTRQELGIQSGKLVFTGEEIAQLFEPSIRAMEQSIAARVQGRGQQTVPVAMVGGFSESAFLRKEVQARLGSRVRLCKPDEATAKAVANGGVAWLIDGVVNTRVARQTYGIRCSTFYREGDPVHEARKAMLITGNDGKLRLPSSFGAVIKKDQSGSEQEEHLEKFTFSWHANMPLHKDISLYVYRGVEESEPEFIDLGEFEELCKFRVDMEPFRSLLVLHSSPAGQPYYRVPVHLAMKLHGTELAAHVLFEHEGMTYRGPTSVFTAADAE</sequence>
<proteinExistence type="predicted"/>
<dbReference type="InParanoid" id="A0A316YI52"/>
<dbReference type="InterPro" id="IPR018181">
    <property type="entry name" value="Heat_shock_70_CS"/>
</dbReference>
<evidence type="ECO:0000256" key="3">
    <source>
        <dbReference type="SAM" id="MobiDB-lite"/>
    </source>
</evidence>
<keyword evidence="1" id="KW-0547">Nucleotide-binding</keyword>
<protein>
    <recommendedName>
        <fullName evidence="6">Actin-like ATPase domain-containing protein</fullName>
    </recommendedName>
</protein>
<dbReference type="GO" id="GO:0005524">
    <property type="term" value="F:ATP binding"/>
    <property type="evidence" value="ECO:0007669"/>
    <property type="project" value="UniProtKB-KW"/>
</dbReference>
<dbReference type="PANTHER" id="PTHR14187">
    <property type="entry name" value="ALPHA KINASE/ELONGATION FACTOR 2 KINASE"/>
    <property type="match status" value="1"/>
</dbReference>
<dbReference type="InterPro" id="IPR013126">
    <property type="entry name" value="Hsp_70_fam"/>
</dbReference>
<name>A0A316YI52_9BASI</name>
<dbReference type="PROSITE" id="PS00297">
    <property type="entry name" value="HSP70_1"/>
    <property type="match status" value="1"/>
</dbReference>
<evidence type="ECO:0000256" key="2">
    <source>
        <dbReference type="ARBA" id="ARBA00022840"/>
    </source>
</evidence>
<dbReference type="Gene3D" id="3.90.640.10">
    <property type="entry name" value="Actin, Chain A, domain 4"/>
    <property type="match status" value="1"/>
</dbReference>